<dbReference type="EMBL" id="CP026114">
    <property type="protein sequence ID" value="AUT66485.1"/>
    <property type="molecule type" value="Genomic_DNA"/>
</dbReference>
<dbReference type="OrthoDB" id="9006727at2"/>
<proteinExistence type="predicted"/>
<dbReference type="RefSeq" id="WP_052426833.1">
    <property type="nucleotide sequence ID" value="NZ_CP026114.1"/>
</dbReference>
<evidence type="ECO:0000313" key="1">
    <source>
        <dbReference type="EMBL" id="AUT66485.1"/>
    </source>
</evidence>
<dbReference type="Proteomes" id="UP000243502">
    <property type="component" value="Chromosome 4"/>
</dbReference>
<organism evidence="1 2">
    <name type="scientific">Paraburkholderia terrae</name>
    <dbReference type="NCBI Taxonomy" id="311230"/>
    <lineage>
        <taxon>Bacteria</taxon>
        <taxon>Pseudomonadati</taxon>
        <taxon>Pseudomonadota</taxon>
        <taxon>Betaproteobacteria</taxon>
        <taxon>Burkholderiales</taxon>
        <taxon>Burkholderiaceae</taxon>
        <taxon>Paraburkholderia</taxon>
    </lineage>
</organism>
<evidence type="ECO:0000313" key="2">
    <source>
        <dbReference type="Proteomes" id="UP000243502"/>
    </source>
</evidence>
<dbReference type="AlphaFoldDB" id="A0A2I8F3R0"/>
<gene>
    <name evidence="1" type="ORF">C2L65_43240</name>
</gene>
<name>A0A2I8F3R0_9BURK</name>
<dbReference type="KEGG" id="pter:C2L65_43240"/>
<reference evidence="1 2" key="1">
    <citation type="submission" date="2018-01" db="EMBL/GenBank/DDBJ databases">
        <title>Species boundaries and ecological features among Paraburkholderia terrae DSMZ17804T, P. hospita DSMZ17164T and P. caribensis DSMZ13236T.</title>
        <authorList>
            <person name="Pratama A.A."/>
        </authorList>
    </citation>
    <scope>NUCLEOTIDE SEQUENCE [LARGE SCALE GENOMIC DNA]</scope>
    <source>
        <strain evidence="1 2">DSM 17804</strain>
    </source>
</reference>
<protein>
    <submittedName>
        <fullName evidence="1">Uncharacterized protein</fullName>
    </submittedName>
</protein>
<sequence>MAMVKRPGVEQNAGALAVDESAVARIREALVFAAREQQVVSYRDFHAFFGGAGTLRKRFELLDRIVHELADPADADYGSLMANSQGLPGPEFLRRYRVFHADEYEIIVGGNAFSRPRSAQRLRIALTERQRVYLHARNQRPAFVEVPVWTPTLAIRRPEFPTKP</sequence>
<accession>A0A2I8F3R0</accession>